<keyword evidence="1" id="KW-0472">Membrane</keyword>
<name>A0A1I5I217_9BACT</name>
<dbReference type="Proteomes" id="UP000199564">
    <property type="component" value="Unassembled WGS sequence"/>
</dbReference>
<accession>A0A1I5I217</accession>
<reference evidence="3" key="1">
    <citation type="submission" date="2016-10" db="EMBL/GenBank/DDBJ databases">
        <authorList>
            <person name="Varghese N."/>
            <person name="Submissions S."/>
        </authorList>
    </citation>
    <scope>NUCLEOTIDE SEQUENCE [LARGE SCALE GENOMIC DNA]</scope>
    <source>
        <strain evidence="3">DSM 15282</strain>
    </source>
</reference>
<feature type="transmembrane region" description="Helical" evidence="1">
    <location>
        <begin position="46"/>
        <end position="65"/>
    </location>
</feature>
<evidence type="ECO:0000313" key="2">
    <source>
        <dbReference type="EMBL" id="SFO54634.1"/>
    </source>
</evidence>
<dbReference type="RefSeq" id="WP_091654798.1">
    <property type="nucleotide sequence ID" value="NZ_FOVW01000008.1"/>
</dbReference>
<feature type="transmembrane region" description="Helical" evidence="1">
    <location>
        <begin position="110"/>
        <end position="128"/>
    </location>
</feature>
<keyword evidence="1" id="KW-0812">Transmembrane</keyword>
<organism evidence="2 3">
    <name type="scientific">Algoriphagus ornithinivorans</name>
    <dbReference type="NCBI Taxonomy" id="226506"/>
    <lineage>
        <taxon>Bacteria</taxon>
        <taxon>Pseudomonadati</taxon>
        <taxon>Bacteroidota</taxon>
        <taxon>Cytophagia</taxon>
        <taxon>Cytophagales</taxon>
        <taxon>Cyclobacteriaceae</taxon>
        <taxon>Algoriphagus</taxon>
    </lineage>
</organism>
<feature type="transmembrane region" description="Helical" evidence="1">
    <location>
        <begin position="77"/>
        <end position="95"/>
    </location>
</feature>
<dbReference type="AlphaFoldDB" id="A0A1I5I217"/>
<keyword evidence="1" id="KW-1133">Transmembrane helix</keyword>
<sequence length="133" mass="14774">MNRLTDLKFLFTAVAILEFFYFAAAMLPPSLIPLATGWNLSPDGHWIAKLIGLSLGTMGYIAWIFRKKPHLGVAKGLAFYQMASATMDWVMWLVMKDEGIFNNSLAETTVIAAIVSHYFFGILLIIAINKSNG</sequence>
<evidence type="ECO:0000256" key="1">
    <source>
        <dbReference type="SAM" id="Phobius"/>
    </source>
</evidence>
<protein>
    <submittedName>
        <fullName evidence="2">Uncharacterized protein</fullName>
    </submittedName>
</protein>
<dbReference type="STRING" id="226506.SAMN04488519_10835"/>
<gene>
    <name evidence="2" type="ORF">SAMN04488519_10835</name>
</gene>
<keyword evidence="3" id="KW-1185">Reference proteome</keyword>
<evidence type="ECO:0000313" key="3">
    <source>
        <dbReference type="Proteomes" id="UP000199564"/>
    </source>
</evidence>
<dbReference type="EMBL" id="FOVW01000008">
    <property type="protein sequence ID" value="SFO54634.1"/>
    <property type="molecule type" value="Genomic_DNA"/>
</dbReference>
<feature type="transmembrane region" description="Helical" evidence="1">
    <location>
        <begin position="7"/>
        <end position="26"/>
    </location>
</feature>
<proteinExistence type="predicted"/>